<dbReference type="Gene3D" id="3.40.50.2300">
    <property type="match status" value="1"/>
</dbReference>
<dbReference type="SMART" id="SM00448">
    <property type="entry name" value="REC"/>
    <property type="match status" value="1"/>
</dbReference>
<feature type="domain" description="HTH luxR-type" evidence="6">
    <location>
        <begin position="142"/>
        <end position="207"/>
    </location>
</feature>
<keyword evidence="2" id="KW-0805">Transcription regulation</keyword>
<dbReference type="PROSITE" id="PS50110">
    <property type="entry name" value="RESPONSE_REGULATORY"/>
    <property type="match status" value="1"/>
</dbReference>
<evidence type="ECO:0000313" key="8">
    <source>
        <dbReference type="EMBL" id="XBS20815.1"/>
    </source>
</evidence>
<proteinExistence type="predicted"/>
<dbReference type="SUPFAM" id="SSF52172">
    <property type="entry name" value="CheY-like"/>
    <property type="match status" value="1"/>
</dbReference>
<evidence type="ECO:0000313" key="9">
    <source>
        <dbReference type="Proteomes" id="UP001225378"/>
    </source>
</evidence>
<dbReference type="RefSeq" id="WP_305906406.1">
    <property type="nucleotide sequence ID" value="NZ_CP157743.1"/>
</dbReference>
<protein>
    <submittedName>
        <fullName evidence="8">Response regulator transcription factor</fullName>
    </submittedName>
</protein>
<feature type="domain" description="Response regulatory" evidence="7">
    <location>
        <begin position="3"/>
        <end position="119"/>
    </location>
</feature>
<dbReference type="CDD" id="cd06170">
    <property type="entry name" value="LuxR_C_like"/>
    <property type="match status" value="1"/>
</dbReference>
<dbReference type="Pfam" id="PF00196">
    <property type="entry name" value="GerE"/>
    <property type="match status" value="1"/>
</dbReference>
<dbReference type="PROSITE" id="PS50043">
    <property type="entry name" value="HTH_LUXR_2"/>
    <property type="match status" value="1"/>
</dbReference>
<dbReference type="GO" id="GO:0006355">
    <property type="term" value="P:regulation of DNA-templated transcription"/>
    <property type="evidence" value="ECO:0007669"/>
    <property type="project" value="InterPro"/>
</dbReference>
<name>A0AAU7NUV5_9GAMM</name>
<dbReference type="PANTHER" id="PTHR43214">
    <property type="entry name" value="TWO-COMPONENT RESPONSE REGULATOR"/>
    <property type="match status" value="1"/>
</dbReference>
<dbReference type="PANTHER" id="PTHR43214:SF41">
    <property type="entry name" value="NITRATE_NITRITE RESPONSE REGULATOR PROTEIN NARP"/>
    <property type="match status" value="1"/>
</dbReference>
<dbReference type="InterPro" id="IPR058245">
    <property type="entry name" value="NreC/VraR/RcsB-like_REC"/>
</dbReference>
<dbReference type="Proteomes" id="UP001225378">
    <property type="component" value="Chromosome"/>
</dbReference>
<dbReference type="Pfam" id="PF00072">
    <property type="entry name" value="Response_reg"/>
    <property type="match status" value="1"/>
</dbReference>
<evidence type="ECO:0000256" key="3">
    <source>
        <dbReference type="ARBA" id="ARBA00023125"/>
    </source>
</evidence>
<dbReference type="GO" id="GO:0000160">
    <property type="term" value="P:phosphorelay signal transduction system"/>
    <property type="evidence" value="ECO:0007669"/>
    <property type="project" value="InterPro"/>
</dbReference>
<evidence type="ECO:0000256" key="4">
    <source>
        <dbReference type="ARBA" id="ARBA00023163"/>
    </source>
</evidence>
<keyword evidence="3" id="KW-0238">DNA-binding</keyword>
<evidence type="ECO:0000256" key="2">
    <source>
        <dbReference type="ARBA" id="ARBA00023015"/>
    </source>
</evidence>
<evidence type="ECO:0000259" key="6">
    <source>
        <dbReference type="PROSITE" id="PS50043"/>
    </source>
</evidence>
<dbReference type="InterPro" id="IPR039420">
    <property type="entry name" value="WalR-like"/>
</dbReference>
<reference evidence="8 9" key="1">
    <citation type="journal article" date="2024" name="Microbiology">
        <title>Methylomarinum rosea sp. nov., a novel halophilic methanotrophic bacterium from the hypersaline Lake Elton.</title>
        <authorList>
            <person name="Suleimanov R.Z."/>
            <person name="Oshkin I.Y."/>
            <person name="Danilova O.V."/>
            <person name="Suzina N.E."/>
            <person name="Dedysh S.N."/>
        </authorList>
    </citation>
    <scope>NUCLEOTIDE SEQUENCE [LARGE SCALE GENOMIC DNA]</scope>
    <source>
        <strain evidence="8 9">Ch1-1</strain>
    </source>
</reference>
<keyword evidence="9" id="KW-1185">Reference proteome</keyword>
<dbReference type="KEGG" id="mech:Q9L42_001405"/>
<evidence type="ECO:0000259" key="7">
    <source>
        <dbReference type="PROSITE" id="PS50110"/>
    </source>
</evidence>
<dbReference type="InterPro" id="IPR016032">
    <property type="entry name" value="Sig_transdc_resp-reg_C-effctor"/>
</dbReference>
<gene>
    <name evidence="8" type="ORF">Q9L42_001405</name>
</gene>
<dbReference type="GO" id="GO:0003677">
    <property type="term" value="F:DNA binding"/>
    <property type="evidence" value="ECO:0007669"/>
    <property type="project" value="UniProtKB-KW"/>
</dbReference>
<sequence length="209" mass="23304">MINVLIADDHALVREGLKQILSTIPDINVFREAANGDEAMKMIRENSWDILLLDISMPGKNVLELIKLAKNQAPHLPILVLSMYSEDQYAIRMLRAGADGYLCKESAPEQLVTAIRKLTQGGKYISPALSEKLVIELQPQSAISHHNLLTDREFQVFCAIACGQGITETADKMALSPKTVSTYRARILKKMQMKNNADLIRYAIANQLI</sequence>
<dbReference type="InterPro" id="IPR011006">
    <property type="entry name" value="CheY-like_superfamily"/>
</dbReference>
<dbReference type="InterPro" id="IPR001789">
    <property type="entry name" value="Sig_transdc_resp-reg_receiver"/>
</dbReference>
<dbReference type="CDD" id="cd17535">
    <property type="entry name" value="REC_NarL-like"/>
    <property type="match status" value="1"/>
</dbReference>
<evidence type="ECO:0000256" key="1">
    <source>
        <dbReference type="ARBA" id="ARBA00022553"/>
    </source>
</evidence>
<dbReference type="SMART" id="SM00421">
    <property type="entry name" value="HTH_LUXR"/>
    <property type="match status" value="1"/>
</dbReference>
<dbReference type="PRINTS" id="PR00038">
    <property type="entry name" value="HTHLUXR"/>
</dbReference>
<accession>A0AAU7NUV5</accession>
<dbReference type="SUPFAM" id="SSF46894">
    <property type="entry name" value="C-terminal effector domain of the bipartite response regulators"/>
    <property type="match status" value="1"/>
</dbReference>
<dbReference type="InterPro" id="IPR000792">
    <property type="entry name" value="Tscrpt_reg_LuxR_C"/>
</dbReference>
<organism evidence="8 9">
    <name type="scientific">Methylomarinum roseum</name>
    <dbReference type="NCBI Taxonomy" id="3067653"/>
    <lineage>
        <taxon>Bacteria</taxon>
        <taxon>Pseudomonadati</taxon>
        <taxon>Pseudomonadota</taxon>
        <taxon>Gammaproteobacteria</taxon>
        <taxon>Methylococcales</taxon>
        <taxon>Methylococcaceae</taxon>
        <taxon>Methylomarinum</taxon>
    </lineage>
</organism>
<keyword evidence="1 5" id="KW-0597">Phosphoprotein</keyword>
<keyword evidence="4" id="KW-0804">Transcription</keyword>
<evidence type="ECO:0000256" key="5">
    <source>
        <dbReference type="PROSITE-ProRule" id="PRU00169"/>
    </source>
</evidence>
<dbReference type="AlphaFoldDB" id="A0AAU7NUV5"/>
<dbReference type="EMBL" id="CP157743">
    <property type="protein sequence ID" value="XBS20815.1"/>
    <property type="molecule type" value="Genomic_DNA"/>
</dbReference>
<feature type="modified residue" description="4-aspartylphosphate" evidence="5">
    <location>
        <position position="54"/>
    </location>
</feature>